<dbReference type="EMBL" id="NHYD01003377">
    <property type="protein sequence ID" value="PPQ79328.1"/>
    <property type="molecule type" value="Genomic_DNA"/>
</dbReference>
<dbReference type="GO" id="GO:0020037">
    <property type="term" value="F:heme binding"/>
    <property type="evidence" value="ECO:0007669"/>
    <property type="project" value="InterPro"/>
</dbReference>
<comment type="pathway">
    <text evidence="2">Secondary metabolite biosynthesis.</text>
</comment>
<keyword evidence="6" id="KW-0560">Oxidoreductase</keyword>
<evidence type="ECO:0000256" key="3">
    <source>
        <dbReference type="ARBA" id="ARBA00010617"/>
    </source>
</evidence>
<comment type="cofactor">
    <cofactor evidence="1">
        <name>heme</name>
        <dbReference type="ChEBI" id="CHEBI:30413"/>
    </cofactor>
</comment>
<dbReference type="Pfam" id="PF00067">
    <property type="entry name" value="p450"/>
    <property type="match status" value="1"/>
</dbReference>
<comment type="similarity">
    <text evidence="3">Belongs to the cytochrome P450 family.</text>
</comment>
<dbReference type="SUPFAM" id="SSF48264">
    <property type="entry name" value="Cytochrome P450"/>
    <property type="match status" value="1"/>
</dbReference>
<dbReference type="InParanoid" id="A0A409WLD2"/>
<dbReference type="GO" id="GO:0004497">
    <property type="term" value="F:monooxygenase activity"/>
    <property type="evidence" value="ECO:0007669"/>
    <property type="project" value="UniProtKB-KW"/>
</dbReference>
<protein>
    <recommendedName>
        <fullName evidence="11">Cytochrome P450</fullName>
    </recommendedName>
</protein>
<evidence type="ECO:0008006" key="11">
    <source>
        <dbReference type="Google" id="ProtNLM"/>
    </source>
</evidence>
<evidence type="ECO:0000256" key="7">
    <source>
        <dbReference type="ARBA" id="ARBA00023004"/>
    </source>
</evidence>
<reference evidence="9 10" key="1">
    <citation type="journal article" date="2018" name="Evol. Lett.">
        <title>Horizontal gene cluster transfer increased hallucinogenic mushroom diversity.</title>
        <authorList>
            <person name="Reynolds H.T."/>
            <person name="Vijayakumar V."/>
            <person name="Gluck-Thaler E."/>
            <person name="Korotkin H.B."/>
            <person name="Matheny P.B."/>
            <person name="Slot J.C."/>
        </authorList>
    </citation>
    <scope>NUCLEOTIDE SEQUENCE [LARGE SCALE GENOMIC DNA]</scope>
    <source>
        <strain evidence="9 10">2631</strain>
    </source>
</reference>
<dbReference type="Gene3D" id="1.10.630.10">
    <property type="entry name" value="Cytochrome P450"/>
    <property type="match status" value="1"/>
</dbReference>
<evidence type="ECO:0000256" key="6">
    <source>
        <dbReference type="ARBA" id="ARBA00023002"/>
    </source>
</evidence>
<dbReference type="InterPro" id="IPR036396">
    <property type="entry name" value="Cyt_P450_sf"/>
</dbReference>
<dbReference type="InterPro" id="IPR001128">
    <property type="entry name" value="Cyt_P450"/>
</dbReference>
<dbReference type="CDD" id="cd11065">
    <property type="entry name" value="CYP64-like"/>
    <property type="match status" value="1"/>
</dbReference>
<keyword evidence="5" id="KW-0479">Metal-binding</keyword>
<dbReference type="Proteomes" id="UP000283269">
    <property type="component" value="Unassembled WGS sequence"/>
</dbReference>
<evidence type="ECO:0000256" key="8">
    <source>
        <dbReference type="ARBA" id="ARBA00023033"/>
    </source>
</evidence>
<dbReference type="InterPro" id="IPR002401">
    <property type="entry name" value="Cyt_P450_E_grp-I"/>
</dbReference>
<evidence type="ECO:0000313" key="9">
    <source>
        <dbReference type="EMBL" id="PPQ79328.1"/>
    </source>
</evidence>
<keyword evidence="10" id="KW-1185">Reference proteome</keyword>
<evidence type="ECO:0000256" key="2">
    <source>
        <dbReference type="ARBA" id="ARBA00005179"/>
    </source>
</evidence>
<dbReference type="STRING" id="93625.A0A409WLD2"/>
<dbReference type="PRINTS" id="PR00463">
    <property type="entry name" value="EP450I"/>
</dbReference>
<dbReference type="AlphaFoldDB" id="A0A409WLD2"/>
<organism evidence="9 10">
    <name type="scientific">Psilocybe cyanescens</name>
    <dbReference type="NCBI Taxonomy" id="93625"/>
    <lineage>
        <taxon>Eukaryota</taxon>
        <taxon>Fungi</taxon>
        <taxon>Dikarya</taxon>
        <taxon>Basidiomycota</taxon>
        <taxon>Agaricomycotina</taxon>
        <taxon>Agaricomycetes</taxon>
        <taxon>Agaricomycetidae</taxon>
        <taxon>Agaricales</taxon>
        <taxon>Agaricineae</taxon>
        <taxon>Strophariaceae</taxon>
        <taxon>Psilocybe</taxon>
    </lineage>
</organism>
<keyword evidence="8" id="KW-0503">Monooxygenase</keyword>
<dbReference type="OrthoDB" id="2789670at2759"/>
<name>A0A409WLD2_PSICY</name>
<evidence type="ECO:0000256" key="4">
    <source>
        <dbReference type="ARBA" id="ARBA00022617"/>
    </source>
</evidence>
<dbReference type="PANTHER" id="PTHR46300">
    <property type="entry name" value="P450, PUTATIVE (EUROFUNG)-RELATED-RELATED"/>
    <property type="match status" value="1"/>
</dbReference>
<dbReference type="PANTHER" id="PTHR46300:SF7">
    <property type="entry name" value="P450, PUTATIVE (EUROFUNG)-RELATED"/>
    <property type="match status" value="1"/>
</dbReference>
<dbReference type="GO" id="GO:0016705">
    <property type="term" value="F:oxidoreductase activity, acting on paired donors, with incorporation or reduction of molecular oxygen"/>
    <property type="evidence" value="ECO:0007669"/>
    <property type="project" value="InterPro"/>
</dbReference>
<keyword evidence="7" id="KW-0408">Iron</keyword>
<evidence type="ECO:0000313" key="10">
    <source>
        <dbReference type="Proteomes" id="UP000283269"/>
    </source>
</evidence>
<evidence type="ECO:0000256" key="5">
    <source>
        <dbReference type="ARBA" id="ARBA00022723"/>
    </source>
</evidence>
<proteinExistence type="inferred from homology"/>
<evidence type="ECO:0000256" key="1">
    <source>
        <dbReference type="ARBA" id="ARBA00001971"/>
    </source>
</evidence>
<gene>
    <name evidence="9" type="ORF">CVT25_002558</name>
</gene>
<accession>A0A409WLD2</accession>
<comment type="caution">
    <text evidence="9">The sequence shown here is derived from an EMBL/GenBank/DDBJ whole genome shotgun (WGS) entry which is preliminary data.</text>
</comment>
<dbReference type="InterPro" id="IPR050364">
    <property type="entry name" value="Cytochrome_P450_fung"/>
</dbReference>
<keyword evidence="4" id="KW-0349">Heme</keyword>
<sequence length="516" mass="58207">MIQKEFLVLLAVLASLCYIYIKRAKTGPFSHLPLPPGPKRLPLIGNLLDMPATAQTYHRWSTEFDTDIIYLDIAGSKMIVLDTVDAAFELLEKRSAKYSSRARLTMVNELMGWDFALGFMEYGSVCQISHETHRRQRRRLMHNSFHPVAATLFQPHLLKATRNLLKRYLDIPDDIVGNIRNMTRDIILSITYGLDVQPEDDPFIEVAERAIEGSLIASMPGAFLVNLFPVLKYVPEWFPGAGFQKKARVWKNYGIKMIESPFSATKRNMASGESPHCFVSMNLQEMDGHNPDQENDIKLTAGSMYSAHLMLSAQTLSAISSCILGFLENPEVLKKAQAEIDRTVKPGFLPDFEDYDSLPYITAITMETLRWRVVGPIGVPHLLTEEDEYKGYRIPAGTTVIANSWAMLHNEDVYPDPSSFNPDRFMQDGKLNTSVRDPGHACWGFGRRYMAFSSVWIAIASLVAVFDITKAVDKHGKVIEPSHEYSPTLIRIPKPFKCSMNPRSLEAEKLIRASVA</sequence>
<dbReference type="GO" id="GO:0005506">
    <property type="term" value="F:iron ion binding"/>
    <property type="evidence" value="ECO:0007669"/>
    <property type="project" value="InterPro"/>
</dbReference>